<dbReference type="InterPro" id="IPR051679">
    <property type="entry name" value="DASS-Related_Transporters"/>
</dbReference>
<protein>
    <submittedName>
        <fullName evidence="7">C4-dicarboxylate anaerobic carrier</fullName>
    </submittedName>
</protein>
<dbReference type="Proteomes" id="UP000368032">
    <property type="component" value="Unassembled WGS sequence"/>
</dbReference>
<keyword evidence="3 6" id="KW-0812">Transmembrane</keyword>
<feature type="transmembrane region" description="Helical" evidence="6">
    <location>
        <begin position="308"/>
        <end position="327"/>
    </location>
</feature>
<evidence type="ECO:0000256" key="3">
    <source>
        <dbReference type="ARBA" id="ARBA00022692"/>
    </source>
</evidence>
<evidence type="ECO:0000256" key="1">
    <source>
        <dbReference type="ARBA" id="ARBA00004651"/>
    </source>
</evidence>
<dbReference type="RefSeq" id="WP_152067288.1">
    <property type="nucleotide sequence ID" value="NZ_CABWIF010000001.1"/>
</dbReference>
<comment type="subcellular location">
    <subcellularLocation>
        <location evidence="1">Cell membrane</location>
        <topology evidence="1">Multi-pass membrane protein</topology>
    </subcellularLocation>
</comment>
<dbReference type="GO" id="GO:0005886">
    <property type="term" value="C:plasma membrane"/>
    <property type="evidence" value="ECO:0007669"/>
    <property type="project" value="UniProtKB-SubCell"/>
</dbReference>
<reference evidence="7 8" key="1">
    <citation type="submission" date="2019-10" db="EMBL/GenBank/DDBJ databases">
        <authorList>
            <person name="Wolf R A."/>
        </authorList>
    </citation>
    <scope>NUCLEOTIDE SEQUENCE [LARGE SCALE GENOMIC DNA]</scope>
    <source>
        <strain evidence="7">Collinsella_aerofaciens_DSM_13712</strain>
    </source>
</reference>
<keyword evidence="5 6" id="KW-0472">Membrane</keyword>
<name>A0A5K1II26_9ACTN</name>
<organism evidence="7 8">
    <name type="scientific">Collinsella aerofaciens</name>
    <dbReference type="NCBI Taxonomy" id="74426"/>
    <lineage>
        <taxon>Bacteria</taxon>
        <taxon>Bacillati</taxon>
        <taxon>Actinomycetota</taxon>
        <taxon>Coriobacteriia</taxon>
        <taxon>Coriobacteriales</taxon>
        <taxon>Coriobacteriaceae</taxon>
        <taxon>Collinsella</taxon>
    </lineage>
</organism>
<feature type="transmembrane region" description="Helical" evidence="6">
    <location>
        <begin position="21"/>
        <end position="38"/>
    </location>
</feature>
<feature type="transmembrane region" description="Helical" evidence="6">
    <location>
        <begin position="339"/>
        <end position="359"/>
    </location>
</feature>
<feature type="transmembrane region" description="Helical" evidence="6">
    <location>
        <begin position="473"/>
        <end position="491"/>
    </location>
</feature>
<feature type="transmembrane region" description="Helical" evidence="6">
    <location>
        <begin position="58"/>
        <end position="81"/>
    </location>
</feature>
<sequence length="492" mass="51901">MSDKAAASGKERKPRQMPSSFTILFGCLLLVAIASWVVSSFSPDVQAATLGNFMASPFLGFESAMQVCVFILVLGGFLGVVQKTGALDTGIAVLVRKLGGNDLLLVPVLMLAFGICGSTYGMLEESVPFYLLLASVTFAMGWDPLVGCMVVLMGCGLGVLGSTVNPFSTGLALDALKAAGIPYDQGLMIGIGLVMFAIAEISGIIFVMRYAKCVRTDRAASSLTPEEWETAERLYGDKDGDSAEDAHVELSKIQKRVLVLFALTFVVMIIGFIPWQTFGVGLFDIGAKGDDLSTAWSALLTGLPLGQWYFTECGIWFFTMTIIIGKVAGMQEKELVDTILHGCADLVSVALVVAVARGVSVLMSITGLDVWILTNAANALAGVSATVFAPLSYALYFALSFLIPSSTGMATVSMPIMGPLAASLGFAPEAMVAIYLATHGVVAMITPTCGSIMAGLELAQVSYATYIKTAAKYMVLLTVITVSFVTVLMLVL</sequence>
<feature type="transmembrane region" description="Helical" evidence="6">
    <location>
        <begin position="257"/>
        <end position="275"/>
    </location>
</feature>
<evidence type="ECO:0000256" key="2">
    <source>
        <dbReference type="ARBA" id="ARBA00022475"/>
    </source>
</evidence>
<dbReference type="InterPro" id="IPR018385">
    <property type="entry name" value="C4_dicarb_anaerob_car-like"/>
</dbReference>
<proteinExistence type="predicted"/>
<dbReference type="PANTHER" id="PTHR43652:SF6">
    <property type="entry name" value="ARGININE REPRESSOR"/>
    <property type="match status" value="1"/>
</dbReference>
<dbReference type="PROSITE" id="PS51257">
    <property type="entry name" value="PROKAR_LIPOPROTEIN"/>
    <property type="match status" value="1"/>
</dbReference>
<evidence type="ECO:0000313" key="8">
    <source>
        <dbReference type="Proteomes" id="UP000368032"/>
    </source>
</evidence>
<accession>A0A5K1II26</accession>
<keyword evidence="4 6" id="KW-1133">Transmembrane helix</keyword>
<feature type="transmembrane region" description="Helical" evidence="6">
    <location>
        <begin position="442"/>
        <end position="461"/>
    </location>
</feature>
<gene>
    <name evidence="7" type="ORF">CKJAJONC_01056</name>
</gene>
<keyword evidence="2" id="KW-1003">Cell membrane</keyword>
<dbReference type="Pfam" id="PF03606">
    <property type="entry name" value="DcuC"/>
    <property type="match status" value="1"/>
</dbReference>
<dbReference type="AlphaFoldDB" id="A0A5K1II26"/>
<evidence type="ECO:0000256" key="5">
    <source>
        <dbReference type="ARBA" id="ARBA00023136"/>
    </source>
</evidence>
<feature type="transmembrane region" description="Helical" evidence="6">
    <location>
        <begin position="149"/>
        <end position="167"/>
    </location>
</feature>
<dbReference type="PANTHER" id="PTHR43652">
    <property type="entry name" value="BASIC AMINO ACID ANTIPORTER YFCC-RELATED"/>
    <property type="match status" value="1"/>
</dbReference>
<feature type="transmembrane region" description="Helical" evidence="6">
    <location>
        <begin position="187"/>
        <end position="208"/>
    </location>
</feature>
<evidence type="ECO:0000313" key="7">
    <source>
        <dbReference type="EMBL" id="VWL86167.1"/>
    </source>
</evidence>
<evidence type="ECO:0000256" key="6">
    <source>
        <dbReference type="SAM" id="Phobius"/>
    </source>
</evidence>
<dbReference type="EMBL" id="CABWIF010000001">
    <property type="protein sequence ID" value="VWL86167.1"/>
    <property type="molecule type" value="Genomic_DNA"/>
</dbReference>
<evidence type="ECO:0000256" key="4">
    <source>
        <dbReference type="ARBA" id="ARBA00022989"/>
    </source>
</evidence>
<feature type="transmembrane region" description="Helical" evidence="6">
    <location>
        <begin position="127"/>
        <end position="142"/>
    </location>
</feature>
<feature type="transmembrane region" description="Helical" evidence="6">
    <location>
        <begin position="379"/>
        <end position="404"/>
    </location>
</feature>
<feature type="transmembrane region" description="Helical" evidence="6">
    <location>
        <begin position="102"/>
        <end position="121"/>
    </location>
</feature>